<dbReference type="PANTHER" id="PTHR43649">
    <property type="entry name" value="ARABINOSE-BINDING PROTEIN-RELATED"/>
    <property type="match status" value="1"/>
</dbReference>
<gene>
    <name evidence="3" type="primary">lipO_15</name>
    <name evidence="3" type="ORF">BEH84_01515</name>
</gene>
<dbReference type="SUPFAM" id="SSF53850">
    <property type="entry name" value="Periplasmic binding protein-like II"/>
    <property type="match status" value="1"/>
</dbReference>
<feature type="signal peptide" evidence="2">
    <location>
        <begin position="1"/>
        <end position="31"/>
    </location>
</feature>
<dbReference type="Pfam" id="PF01547">
    <property type="entry name" value="SBP_bac_1"/>
    <property type="match status" value="1"/>
</dbReference>
<feature type="region of interest" description="Disordered" evidence="1">
    <location>
        <begin position="29"/>
        <end position="62"/>
    </location>
</feature>
<accession>A0A1E3AZX2</accession>
<evidence type="ECO:0000313" key="4">
    <source>
        <dbReference type="Proteomes" id="UP000095003"/>
    </source>
</evidence>
<dbReference type="InterPro" id="IPR050490">
    <property type="entry name" value="Bact_solute-bd_prot1"/>
</dbReference>
<dbReference type="RefSeq" id="WP_069156282.1">
    <property type="nucleotide sequence ID" value="NZ_DBFYTC010000022.1"/>
</dbReference>
<reference evidence="3 4" key="1">
    <citation type="submission" date="2016-07" db="EMBL/GenBank/DDBJ databases">
        <title>Characterization of isolates of Eisenbergiella tayi derived from blood cultures, using whole genome sequencing.</title>
        <authorList>
            <person name="Burdz T."/>
            <person name="Wiebe D."/>
            <person name="Huynh C."/>
            <person name="Bernard K."/>
        </authorList>
    </citation>
    <scope>NUCLEOTIDE SEQUENCE [LARGE SCALE GENOMIC DNA]</scope>
    <source>
        <strain evidence="3 4">NML 120489</strain>
    </source>
</reference>
<comment type="caution">
    <text evidence="3">The sequence shown here is derived from an EMBL/GenBank/DDBJ whole genome shotgun (WGS) entry which is preliminary data.</text>
</comment>
<feature type="chain" id="PRO_5009123343" evidence="2">
    <location>
        <begin position="32"/>
        <end position="593"/>
    </location>
</feature>
<evidence type="ECO:0000313" key="3">
    <source>
        <dbReference type="EMBL" id="ODM13796.1"/>
    </source>
</evidence>
<evidence type="ECO:0000256" key="2">
    <source>
        <dbReference type="SAM" id="SignalP"/>
    </source>
</evidence>
<name>A0A1E3AZX2_9FIRM</name>
<dbReference type="Gene3D" id="3.40.190.10">
    <property type="entry name" value="Periplasmic binding protein-like II"/>
    <property type="match status" value="2"/>
</dbReference>
<dbReference type="AlphaFoldDB" id="A0A1E3AZX2"/>
<dbReference type="Proteomes" id="UP000095003">
    <property type="component" value="Unassembled WGS sequence"/>
</dbReference>
<proteinExistence type="predicted"/>
<sequence>MKKRRVTSILALGLSAVLLVSQLGCGSGVGAEEPSEESKTTQAEASQETVEEAEAPIEKGDPFGKYEEPVKVTAMTSIATTASATDYENSLWSAKMRELFNIDIEYVFLAAKEQYDERVNLMLASGDLPDVMNVSLTQMHQMIEAGLLQPLTDVFDGYVTDQAKEAMTQDGTFPFDAATVDGELYGIPWVQPRIETCHALFVNEKWRKDNNLPEPDTWENFEKMIYAFADNDPNGNGQKDEYGIGLTKKLWDTGFEATSIANAFGAYPNAWIQGADGNVVYGSIQPEMKPVLEKLAQYYKDGLIDPEFIVKDYDTEAELVTKEQLGAMFGIQWTGLMGTCLQSLYENSEDPDSLEWKVYPIPSVDGKETSPIVYDYSSQWLVVKKDFANPEAVVKVCNYMHYMGLGPQETGPEGHPELAISYEEWEDMWNNDSYRLYSPETEHGNIARWEHWFQAMEDGDTTWIDNNYLAKDQFYAMQRYAEDGSEMTDNFGEPSISAASWQFTYRLCGQTFMYALEQREKNNLTNDVRGSFVSESMIENQAVLEDLEIQTFTNIITGQAPVDEFDSFVEQWKALGGEEITGEINEWYQEMNN</sequence>
<keyword evidence="2" id="KW-0732">Signal</keyword>
<dbReference type="InterPro" id="IPR006059">
    <property type="entry name" value="SBP"/>
</dbReference>
<evidence type="ECO:0000256" key="1">
    <source>
        <dbReference type="SAM" id="MobiDB-lite"/>
    </source>
</evidence>
<dbReference type="EMBL" id="MCGI01000001">
    <property type="protein sequence ID" value="ODM13796.1"/>
    <property type="molecule type" value="Genomic_DNA"/>
</dbReference>
<dbReference type="PANTHER" id="PTHR43649:SF12">
    <property type="entry name" value="DIACETYLCHITOBIOSE BINDING PROTEIN DASA"/>
    <property type="match status" value="1"/>
</dbReference>
<keyword evidence="3" id="KW-0449">Lipoprotein</keyword>
<protein>
    <submittedName>
        <fullName evidence="3">Lipoprotein LipO</fullName>
    </submittedName>
</protein>
<organism evidence="3 4">
    <name type="scientific">Eisenbergiella tayi</name>
    <dbReference type="NCBI Taxonomy" id="1432052"/>
    <lineage>
        <taxon>Bacteria</taxon>
        <taxon>Bacillati</taxon>
        <taxon>Bacillota</taxon>
        <taxon>Clostridia</taxon>
        <taxon>Lachnospirales</taxon>
        <taxon>Lachnospiraceae</taxon>
        <taxon>Eisenbergiella</taxon>
    </lineage>
</organism>